<evidence type="ECO:0000313" key="2">
    <source>
        <dbReference type="EMBL" id="KAJ7705714.1"/>
    </source>
</evidence>
<evidence type="ECO:0000313" key="3">
    <source>
        <dbReference type="Proteomes" id="UP001215598"/>
    </source>
</evidence>
<dbReference type="EMBL" id="JARKIB010000468">
    <property type="protein sequence ID" value="KAJ7705714.1"/>
    <property type="molecule type" value="Genomic_DNA"/>
</dbReference>
<proteinExistence type="predicted"/>
<protein>
    <submittedName>
        <fullName evidence="2">Uncharacterized protein</fullName>
    </submittedName>
</protein>
<dbReference type="Proteomes" id="UP001215598">
    <property type="component" value="Unassembled WGS sequence"/>
</dbReference>
<gene>
    <name evidence="2" type="ORF">B0H16DRAFT_692053</name>
</gene>
<dbReference type="AlphaFoldDB" id="A0AAD7GUQ5"/>
<feature type="region of interest" description="Disordered" evidence="1">
    <location>
        <begin position="133"/>
        <end position="152"/>
    </location>
</feature>
<comment type="caution">
    <text evidence="2">The sequence shown here is derived from an EMBL/GenBank/DDBJ whole genome shotgun (WGS) entry which is preliminary data.</text>
</comment>
<evidence type="ECO:0000256" key="1">
    <source>
        <dbReference type="SAM" id="MobiDB-lite"/>
    </source>
</evidence>
<organism evidence="2 3">
    <name type="scientific">Mycena metata</name>
    <dbReference type="NCBI Taxonomy" id="1033252"/>
    <lineage>
        <taxon>Eukaryota</taxon>
        <taxon>Fungi</taxon>
        <taxon>Dikarya</taxon>
        <taxon>Basidiomycota</taxon>
        <taxon>Agaricomycotina</taxon>
        <taxon>Agaricomycetes</taxon>
        <taxon>Agaricomycetidae</taxon>
        <taxon>Agaricales</taxon>
        <taxon>Marasmiineae</taxon>
        <taxon>Mycenaceae</taxon>
        <taxon>Mycena</taxon>
    </lineage>
</organism>
<name>A0AAD7GUQ5_9AGAR</name>
<feature type="compositionally biased region" description="Basic and acidic residues" evidence="1">
    <location>
        <begin position="136"/>
        <end position="152"/>
    </location>
</feature>
<reference evidence="2" key="1">
    <citation type="submission" date="2023-03" db="EMBL/GenBank/DDBJ databases">
        <title>Massive genome expansion in bonnet fungi (Mycena s.s.) driven by repeated elements and novel gene families across ecological guilds.</title>
        <authorList>
            <consortium name="Lawrence Berkeley National Laboratory"/>
            <person name="Harder C.B."/>
            <person name="Miyauchi S."/>
            <person name="Viragh M."/>
            <person name="Kuo A."/>
            <person name="Thoen E."/>
            <person name="Andreopoulos B."/>
            <person name="Lu D."/>
            <person name="Skrede I."/>
            <person name="Drula E."/>
            <person name="Henrissat B."/>
            <person name="Morin E."/>
            <person name="Kohler A."/>
            <person name="Barry K."/>
            <person name="LaButti K."/>
            <person name="Morin E."/>
            <person name="Salamov A."/>
            <person name="Lipzen A."/>
            <person name="Mereny Z."/>
            <person name="Hegedus B."/>
            <person name="Baldrian P."/>
            <person name="Stursova M."/>
            <person name="Weitz H."/>
            <person name="Taylor A."/>
            <person name="Grigoriev I.V."/>
            <person name="Nagy L.G."/>
            <person name="Martin F."/>
            <person name="Kauserud H."/>
        </authorList>
    </citation>
    <scope>NUCLEOTIDE SEQUENCE</scope>
    <source>
        <strain evidence="2">CBHHK182m</strain>
    </source>
</reference>
<sequence length="152" mass="17230">MLKLPHGICDVYAPQRKHGTTIRLAWSVLRSAPIHFALRARWHRPPTDSLGRTTTTKRFCWEYEYRTRGGLVYVEGISKGGLAFAHFVLVLVPCVPFRAQLLTSRAPLRRRTTNGRQHALGRPAFQLCAPCSQTSERTKTPARDPRPAKSRV</sequence>
<keyword evidence="3" id="KW-1185">Reference proteome</keyword>
<accession>A0AAD7GUQ5</accession>